<dbReference type="Proteomes" id="UP001341840">
    <property type="component" value="Unassembled WGS sequence"/>
</dbReference>
<dbReference type="EMBL" id="JASCZI010151145">
    <property type="protein sequence ID" value="MED6170156.1"/>
    <property type="molecule type" value="Genomic_DNA"/>
</dbReference>
<organism evidence="2 3">
    <name type="scientific">Stylosanthes scabra</name>
    <dbReference type="NCBI Taxonomy" id="79078"/>
    <lineage>
        <taxon>Eukaryota</taxon>
        <taxon>Viridiplantae</taxon>
        <taxon>Streptophyta</taxon>
        <taxon>Embryophyta</taxon>
        <taxon>Tracheophyta</taxon>
        <taxon>Spermatophyta</taxon>
        <taxon>Magnoliopsida</taxon>
        <taxon>eudicotyledons</taxon>
        <taxon>Gunneridae</taxon>
        <taxon>Pentapetalae</taxon>
        <taxon>rosids</taxon>
        <taxon>fabids</taxon>
        <taxon>Fabales</taxon>
        <taxon>Fabaceae</taxon>
        <taxon>Papilionoideae</taxon>
        <taxon>50 kb inversion clade</taxon>
        <taxon>dalbergioids sensu lato</taxon>
        <taxon>Dalbergieae</taxon>
        <taxon>Pterocarpus clade</taxon>
        <taxon>Stylosanthes</taxon>
    </lineage>
</organism>
<feature type="region of interest" description="Disordered" evidence="1">
    <location>
        <begin position="49"/>
        <end position="74"/>
    </location>
</feature>
<sequence>MAMQGKVCNVEQIRIVDTSTSIPCDGPSNLGHDRGNATIAEPIQFAAPPERIGDESESDEDYVADTDEGNCGSSEDEYVAGTSIDQRFLLPAPLPDPDISTVHIHFHMLDLDTMEGKQ</sequence>
<reference evidence="2 3" key="1">
    <citation type="journal article" date="2023" name="Plants (Basel)">
        <title>Bridging the Gap: Combining Genomics and Transcriptomics Approaches to Understand Stylosanthes scabra, an Orphan Legume from the Brazilian Caatinga.</title>
        <authorList>
            <person name="Ferreira-Neto J.R.C."/>
            <person name="da Silva M.D."/>
            <person name="Binneck E."/>
            <person name="de Melo N.F."/>
            <person name="da Silva R.H."/>
            <person name="de Melo A.L.T.M."/>
            <person name="Pandolfi V."/>
            <person name="Bustamante F.O."/>
            <person name="Brasileiro-Vidal A.C."/>
            <person name="Benko-Iseppon A.M."/>
        </authorList>
    </citation>
    <scope>NUCLEOTIDE SEQUENCE [LARGE SCALE GENOMIC DNA]</scope>
    <source>
        <tissue evidence="2">Leaves</tissue>
    </source>
</reference>
<name>A0ABU6VD12_9FABA</name>
<keyword evidence="3" id="KW-1185">Reference proteome</keyword>
<gene>
    <name evidence="2" type="ORF">PIB30_028134</name>
</gene>
<evidence type="ECO:0000256" key="1">
    <source>
        <dbReference type="SAM" id="MobiDB-lite"/>
    </source>
</evidence>
<feature type="compositionally biased region" description="Acidic residues" evidence="1">
    <location>
        <begin position="55"/>
        <end position="74"/>
    </location>
</feature>
<proteinExistence type="predicted"/>
<accession>A0ABU6VD12</accession>
<protein>
    <submittedName>
        <fullName evidence="2">Uncharacterized protein</fullName>
    </submittedName>
</protein>
<evidence type="ECO:0000313" key="3">
    <source>
        <dbReference type="Proteomes" id="UP001341840"/>
    </source>
</evidence>
<comment type="caution">
    <text evidence="2">The sequence shown here is derived from an EMBL/GenBank/DDBJ whole genome shotgun (WGS) entry which is preliminary data.</text>
</comment>
<evidence type="ECO:0000313" key="2">
    <source>
        <dbReference type="EMBL" id="MED6170156.1"/>
    </source>
</evidence>